<dbReference type="AlphaFoldDB" id="A0A0T9V1B0"/>
<reference evidence="2" key="1">
    <citation type="submission" date="2015-03" db="EMBL/GenBank/DDBJ databases">
        <authorList>
            <consortium name="Pathogen Informatics"/>
        </authorList>
    </citation>
    <scope>NUCLEOTIDE SEQUENCE [LARGE SCALE GENOMIC DNA]</scope>
    <source>
        <strain evidence="2">IP27925</strain>
    </source>
</reference>
<sequence length="58" mass="6680">MSKLEIPASCDDEWQREMLSNLSKHVDAAWEELDPEGHNQDISSARDIIEALREYSGY</sequence>
<dbReference type="Proteomes" id="UP000040088">
    <property type="component" value="Unassembled WGS sequence"/>
</dbReference>
<gene>
    <name evidence="1" type="ORF">ERS008460_04169</name>
</gene>
<name>A0A0T9V1B0_YERAE</name>
<dbReference type="RefSeq" id="WP_154393690.1">
    <property type="nucleotide sequence ID" value="NZ_CQEM01000038.1"/>
</dbReference>
<evidence type="ECO:0000313" key="1">
    <source>
        <dbReference type="EMBL" id="CNL94659.1"/>
    </source>
</evidence>
<protein>
    <submittedName>
        <fullName evidence="1">Uncharacterized protein</fullName>
    </submittedName>
</protein>
<evidence type="ECO:0000313" key="2">
    <source>
        <dbReference type="Proteomes" id="UP000040088"/>
    </source>
</evidence>
<proteinExistence type="predicted"/>
<organism evidence="1 2">
    <name type="scientific">Yersinia aleksiciae</name>
    <dbReference type="NCBI Taxonomy" id="263819"/>
    <lineage>
        <taxon>Bacteria</taxon>
        <taxon>Pseudomonadati</taxon>
        <taxon>Pseudomonadota</taxon>
        <taxon>Gammaproteobacteria</taxon>
        <taxon>Enterobacterales</taxon>
        <taxon>Yersiniaceae</taxon>
        <taxon>Yersinia</taxon>
    </lineage>
</organism>
<dbReference type="EMBL" id="CQEM01000038">
    <property type="protein sequence ID" value="CNL94659.1"/>
    <property type="molecule type" value="Genomic_DNA"/>
</dbReference>
<accession>A0A0T9V1B0</accession>